<reference evidence="1 2" key="1">
    <citation type="submission" date="2019-08" db="EMBL/GenBank/DDBJ databases">
        <title>The genome of the soybean aphid Biotype 1, its phylome, world population structure and adaptation to the North American continent.</title>
        <authorList>
            <person name="Giordano R."/>
            <person name="Donthu R.K."/>
            <person name="Hernandez A.G."/>
            <person name="Wright C.L."/>
            <person name="Zimin A.V."/>
        </authorList>
    </citation>
    <scope>NUCLEOTIDE SEQUENCE [LARGE SCALE GENOMIC DNA]</scope>
    <source>
        <tissue evidence="1">Whole aphids</tissue>
    </source>
</reference>
<comment type="caution">
    <text evidence="1">The sequence shown here is derived from an EMBL/GenBank/DDBJ whole genome shotgun (WGS) entry which is preliminary data.</text>
</comment>
<dbReference type="EMBL" id="VYZN01000001">
    <property type="protein sequence ID" value="KAE9545498.1"/>
    <property type="molecule type" value="Genomic_DNA"/>
</dbReference>
<evidence type="ECO:0000313" key="2">
    <source>
        <dbReference type="Proteomes" id="UP000475862"/>
    </source>
</evidence>
<sequence>MIVWGIVCNIIRSDPNNIFPSHIMCDFPNCSVFTENHFKPINPVSTKYFNNIIIIRVAVVSLMKIYKNFIIIVRLINNSEIYYVRTNNLIYTSYFCVIHVKIIPFECIKSKELLELDIAKNIRSYNYIKLMNINRDKKKVIEIQNRLEGIRGLMMTDVRSCLRSSPLLRWRWRLLWRLRLRPATQRFCLDGSGVCGACGSMASLASADKRQLALLSSRM</sequence>
<name>A0A6G0U8P7_APHGL</name>
<dbReference type="AlphaFoldDB" id="A0A6G0U8P7"/>
<proteinExistence type="predicted"/>
<keyword evidence="2" id="KW-1185">Reference proteome</keyword>
<protein>
    <submittedName>
        <fullName evidence="1">Uncharacterized protein</fullName>
    </submittedName>
</protein>
<evidence type="ECO:0000313" key="1">
    <source>
        <dbReference type="EMBL" id="KAE9545498.1"/>
    </source>
</evidence>
<dbReference type="Proteomes" id="UP000475862">
    <property type="component" value="Unassembled WGS sequence"/>
</dbReference>
<gene>
    <name evidence="1" type="ORF">AGLY_001041</name>
</gene>
<accession>A0A6G0U8P7</accession>
<organism evidence="1 2">
    <name type="scientific">Aphis glycines</name>
    <name type="common">Soybean aphid</name>
    <dbReference type="NCBI Taxonomy" id="307491"/>
    <lineage>
        <taxon>Eukaryota</taxon>
        <taxon>Metazoa</taxon>
        <taxon>Ecdysozoa</taxon>
        <taxon>Arthropoda</taxon>
        <taxon>Hexapoda</taxon>
        <taxon>Insecta</taxon>
        <taxon>Pterygota</taxon>
        <taxon>Neoptera</taxon>
        <taxon>Paraneoptera</taxon>
        <taxon>Hemiptera</taxon>
        <taxon>Sternorrhyncha</taxon>
        <taxon>Aphidomorpha</taxon>
        <taxon>Aphidoidea</taxon>
        <taxon>Aphididae</taxon>
        <taxon>Aphidini</taxon>
        <taxon>Aphis</taxon>
        <taxon>Aphis</taxon>
    </lineage>
</organism>